<gene>
    <name evidence="7" type="ORF">HHX25_02360</name>
</gene>
<dbReference type="GO" id="GO:0016874">
    <property type="term" value="F:ligase activity"/>
    <property type="evidence" value="ECO:0007669"/>
    <property type="project" value="UniProtKB-KW"/>
</dbReference>
<protein>
    <submittedName>
        <fullName evidence="7">O-antigen ligase family protein</fullName>
    </submittedName>
</protein>
<feature type="transmembrane region" description="Helical" evidence="5">
    <location>
        <begin position="131"/>
        <end position="153"/>
    </location>
</feature>
<evidence type="ECO:0000259" key="6">
    <source>
        <dbReference type="Pfam" id="PF04932"/>
    </source>
</evidence>
<feature type="transmembrane region" description="Helical" evidence="5">
    <location>
        <begin position="165"/>
        <end position="184"/>
    </location>
</feature>
<evidence type="ECO:0000256" key="2">
    <source>
        <dbReference type="ARBA" id="ARBA00022692"/>
    </source>
</evidence>
<evidence type="ECO:0000256" key="5">
    <source>
        <dbReference type="SAM" id="Phobius"/>
    </source>
</evidence>
<keyword evidence="8" id="KW-1185">Reference proteome</keyword>
<dbReference type="Pfam" id="PF04932">
    <property type="entry name" value="Wzy_C"/>
    <property type="match status" value="1"/>
</dbReference>
<feature type="transmembrane region" description="Helical" evidence="5">
    <location>
        <begin position="379"/>
        <end position="397"/>
    </location>
</feature>
<dbReference type="InterPro" id="IPR051533">
    <property type="entry name" value="WaaL-like"/>
</dbReference>
<feature type="transmembrane region" description="Helical" evidence="5">
    <location>
        <begin position="31"/>
        <end position="47"/>
    </location>
</feature>
<feature type="transmembrane region" description="Helical" evidence="5">
    <location>
        <begin position="204"/>
        <end position="226"/>
    </location>
</feature>
<evidence type="ECO:0000256" key="4">
    <source>
        <dbReference type="ARBA" id="ARBA00023136"/>
    </source>
</evidence>
<evidence type="ECO:0000313" key="8">
    <source>
        <dbReference type="Proteomes" id="UP000746690"/>
    </source>
</evidence>
<feature type="transmembrane region" description="Helical" evidence="5">
    <location>
        <begin position="107"/>
        <end position="125"/>
    </location>
</feature>
<evidence type="ECO:0000256" key="1">
    <source>
        <dbReference type="ARBA" id="ARBA00004141"/>
    </source>
</evidence>
<dbReference type="PANTHER" id="PTHR37422:SF13">
    <property type="entry name" value="LIPOPOLYSACCHARIDE BIOSYNTHESIS PROTEIN PA4999-RELATED"/>
    <property type="match status" value="1"/>
</dbReference>
<keyword evidence="7" id="KW-0436">Ligase</keyword>
<accession>A0ABX1RU94</accession>
<keyword evidence="4 5" id="KW-0472">Membrane</keyword>
<dbReference type="EMBL" id="JABBHF010000001">
    <property type="protein sequence ID" value="NMH86338.1"/>
    <property type="molecule type" value="Genomic_DNA"/>
</dbReference>
<feature type="transmembrane region" description="Helical" evidence="5">
    <location>
        <begin position="404"/>
        <end position="419"/>
    </location>
</feature>
<dbReference type="PANTHER" id="PTHR37422">
    <property type="entry name" value="TEICHURONIC ACID BIOSYNTHESIS PROTEIN TUAE"/>
    <property type="match status" value="1"/>
</dbReference>
<feature type="transmembrane region" description="Helical" evidence="5">
    <location>
        <begin position="7"/>
        <end position="25"/>
    </location>
</feature>
<comment type="caution">
    <text evidence="7">The sequence shown here is derived from an EMBL/GenBank/DDBJ whole genome shotgun (WGS) entry which is preliminary data.</text>
</comment>
<feature type="transmembrane region" description="Helical" evidence="5">
    <location>
        <begin position="255"/>
        <end position="274"/>
    </location>
</feature>
<feature type="transmembrane region" description="Helical" evidence="5">
    <location>
        <begin position="84"/>
        <end position="100"/>
    </location>
</feature>
<dbReference type="InterPro" id="IPR007016">
    <property type="entry name" value="O-antigen_ligase-rel_domated"/>
</dbReference>
<evidence type="ECO:0000313" key="7">
    <source>
        <dbReference type="EMBL" id="NMH86338.1"/>
    </source>
</evidence>
<feature type="transmembrane region" description="Helical" evidence="5">
    <location>
        <begin position="425"/>
        <end position="442"/>
    </location>
</feature>
<keyword evidence="2 5" id="KW-0812">Transmembrane</keyword>
<reference evidence="7 8" key="1">
    <citation type="submission" date="2020-04" db="EMBL/GenBank/DDBJ databases">
        <title>A Flavivirga sp. nov.</title>
        <authorList>
            <person name="Sun X."/>
        </authorList>
    </citation>
    <scope>NUCLEOTIDE SEQUENCE [LARGE SCALE GENOMIC DNA]</scope>
    <source>
        <strain evidence="7 8">Y03</strain>
    </source>
</reference>
<comment type="subcellular location">
    <subcellularLocation>
        <location evidence="1">Membrane</location>
        <topology evidence="1">Multi-pass membrane protein</topology>
    </subcellularLocation>
</comment>
<keyword evidence="3 5" id="KW-1133">Transmembrane helix</keyword>
<dbReference type="RefSeq" id="WP_169669684.1">
    <property type="nucleotide sequence ID" value="NZ_JABBHF010000001.1"/>
</dbReference>
<evidence type="ECO:0000256" key="3">
    <source>
        <dbReference type="ARBA" id="ARBA00022989"/>
    </source>
</evidence>
<feature type="domain" description="O-antigen ligase-related" evidence="6">
    <location>
        <begin position="241"/>
        <end position="387"/>
    </location>
</feature>
<dbReference type="Proteomes" id="UP000746690">
    <property type="component" value="Unassembled WGS sequence"/>
</dbReference>
<organism evidence="7 8">
    <name type="scientific">Flavivirga algicola</name>
    <dbReference type="NCBI Taxonomy" id="2729136"/>
    <lineage>
        <taxon>Bacteria</taxon>
        <taxon>Pseudomonadati</taxon>
        <taxon>Bacteroidota</taxon>
        <taxon>Flavobacteriia</taxon>
        <taxon>Flavobacteriales</taxon>
        <taxon>Flavobacteriaceae</taxon>
        <taxon>Flavivirga</taxon>
    </lineage>
</organism>
<sequence>MLRNEKAYITLVVIHLIIAVGIYLFNPLSKVYFLAVFLFFLFKIFSAPKKDLTVEVLTACAYIVGAEVFLRMTQGNFLYESSKYIVILYLLIGMLLGKGLNRGTYIYFIYLFALIPGVIVASWTLNLGTNVRTAITFNISGPVCLGIAAIYCYNNRISLKNLQSVLLAMLLPLLSTTLYLFLYSPNIRDVLRGTQSNFEASGGFGPNQVATVLGLGVFILVSRFFIQSKSLVLKVFNMILIGLMAYRGIVTFSRGGIIVGAICILCFIGIYYRYSPVKRKMNIISTLIVISIAFIFVWIISSVSTLGLIDKRYSNQDAIGREKEDITTGRSELLTREIDIFFNNPFFGAGVGKLKEIRAERSGENVASHNEMSRILGEHGIMGLFALMVLLLVPIVFRLKNRRNVYFYSFYLFWFLTINHSSMRIAAPAFIYGLCLLNVVNYKKITKRKQFNGTNKVIRA</sequence>
<name>A0ABX1RU94_9FLAO</name>
<proteinExistence type="predicted"/>
<feature type="transmembrane region" description="Helical" evidence="5">
    <location>
        <begin position="54"/>
        <end position="72"/>
    </location>
</feature>
<feature type="transmembrane region" description="Helical" evidence="5">
    <location>
        <begin position="286"/>
        <end position="309"/>
    </location>
</feature>
<feature type="transmembrane region" description="Helical" evidence="5">
    <location>
        <begin position="231"/>
        <end position="249"/>
    </location>
</feature>